<evidence type="ECO:0000256" key="1">
    <source>
        <dbReference type="SAM" id="SignalP"/>
    </source>
</evidence>
<keyword evidence="1" id="KW-0732">Signal</keyword>
<reference evidence="2" key="1">
    <citation type="submission" date="2020-10" db="EMBL/GenBank/DDBJ databases">
        <authorList>
            <person name="Gilroy R."/>
        </authorList>
    </citation>
    <scope>NUCLEOTIDE SEQUENCE</scope>
    <source>
        <strain evidence="2">CHK147-3167</strain>
    </source>
</reference>
<sequence>MKKLLIPLFGILLLTGCGAGESYTCEIDGKEAIFELKDGMISSYTLDGEKQSQSTVDELNGTYFTSSTDNEEGKVTLKNYVESQNGTCNF</sequence>
<feature type="signal peptide" evidence="1">
    <location>
        <begin position="1"/>
        <end position="19"/>
    </location>
</feature>
<dbReference type="Proteomes" id="UP000886786">
    <property type="component" value="Unassembled WGS sequence"/>
</dbReference>
<proteinExistence type="predicted"/>
<comment type="caution">
    <text evidence="2">The sequence shown here is derived from an EMBL/GenBank/DDBJ whole genome shotgun (WGS) entry which is preliminary data.</text>
</comment>
<dbReference type="AlphaFoldDB" id="A0A9D1CYL1"/>
<dbReference type="EMBL" id="DVFV01000102">
    <property type="protein sequence ID" value="HIQ91128.1"/>
    <property type="molecule type" value="Genomic_DNA"/>
</dbReference>
<gene>
    <name evidence="2" type="ORF">IAB27_05855</name>
</gene>
<reference evidence="2" key="2">
    <citation type="journal article" date="2021" name="PeerJ">
        <title>Extensive microbial diversity within the chicken gut microbiome revealed by metagenomics and culture.</title>
        <authorList>
            <person name="Gilroy R."/>
            <person name="Ravi A."/>
            <person name="Getino M."/>
            <person name="Pursley I."/>
            <person name="Horton D.L."/>
            <person name="Alikhan N.F."/>
            <person name="Baker D."/>
            <person name="Gharbi K."/>
            <person name="Hall N."/>
            <person name="Watson M."/>
            <person name="Adriaenssens E.M."/>
            <person name="Foster-Nyarko E."/>
            <person name="Jarju S."/>
            <person name="Secka A."/>
            <person name="Antonio M."/>
            <person name="Oren A."/>
            <person name="Chaudhuri R.R."/>
            <person name="La Ragione R."/>
            <person name="Hildebrand F."/>
            <person name="Pallen M.J."/>
        </authorList>
    </citation>
    <scope>NUCLEOTIDE SEQUENCE</scope>
    <source>
        <strain evidence="2">CHK147-3167</strain>
    </source>
</reference>
<evidence type="ECO:0000313" key="3">
    <source>
        <dbReference type="Proteomes" id="UP000886786"/>
    </source>
</evidence>
<feature type="chain" id="PRO_5038723522" description="Lipoprotein" evidence="1">
    <location>
        <begin position="20"/>
        <end position="90"/>
    </location>
</feature>
<name>A0A9D1CYL1_9FIRM</name>
<evidence type="ECO:0000313" key="2">
    <source>
        <dbReference type="EMBL" id="HIQ91128.1"/>
    </source>
</evidence>
<protein>
    <recommendedName>
        <fullName evidence="4">Lipoprotein</fullName>
    </recommendedName>
</protein>
<evidence type="ECO:0008006" key="4">
    <source>
        <dbReference type="Google" id="ProtNLM"/>
    </source>
</evidence>
<dbReference type="PROSITE" id="PS51257">
    <property type="entry name" value="PROKAR_LIPOPROTEIN"/>
    <property type="match status" value="1"/>
</dbReference>
<accession>A0A9D1CYL1</accession>
<organism evidence="2 3">
    <name type="scientific">Candidatus Coprosoma intestinipullorum</name>
    <dbReference type="NCBI Taxonomy" id="2840752"/>
    <lineage>
        <taxon>Bacteria</taxon>
        <taxon>Bacillati</taxon>
        <taxon>Bacillota</taxon>
        <taxon>Bacillota incertae sedis</taxon>
        <taxon>Candidatus Coprosoma</taxon>
    </lineage>
</organism>